<dbReference type="InterPro" id="IPR054787">
    <property type="entry name" value="TrlF_ATPase"/>
</dbReference>
<evidence type="ECO:0000256" key="1">
    <source>
        <dbReference type="SAM" id="Coils"/>
    </source>
</evidence>
<protein>
    <submittedName>
        <fullName evidence="3">ATPase</fullName>
    </submittedName>
</protein>
<accession>A0AAW8GDG7</accession>
<feature type="domain" description="ATPase AAA-type core" evidence="2">
    <location>
        <begin position="853"/>
        <end position="925"/>
    </location>
</feature>
<dbReference type="NCBIfam" id="NF045780">
    <property type="entry name" value="TrlF_fam_ATP"/>
    <property type="match status" value="1"/>
</dbReference>
<dbReference type="GO" id="GO:0005524">
    <property type="term" value="F:ATP binding"/>
    <property type="evidence" value="ECO:0007669"/>
    <property type="project" value="InterPro"/>
</dbReference>
<evidence type="ECO:0000313" key="3">
    <source>
        <dbReference type="EMBL" id="MDQ1119089.1"/>
    </source>
</evidence>
<dbReference type="InterPro" id="IPR003959">
    <property type="entry name" value="ATPase_AAA_core"/>
</dbReference>
<dbReference type="AlphaFoldDB" id="A0AAW8GDG7"/>
<dbReference type="InterPro" id="IPR027417">
    <property type="entry name" value="P-loop_NTPase"/>
</dbReference>
<proteinExistence type="predicted"/>
<dbReference type="GO" id="GO:0016887">
    <property type="term" value="F:ATP hydrolysis activity"/>
    <property type="evidence" value="ECO:0007669"/>
    <property type="project" value="InterPro"/>
</dbReference>
<dbReference type="EMBL" id="JAUTBB010000001">
    <property type="protein sequence ID" value="MDQ1119089.1"/>
    <property type="molecule type" value="Genomic_DNA"/>
</dbReference>
<feature type="coiled-coil region" evidence="1">
    <location>
        <begin position="665"/>
        <end position="692"/>
    </location>
</feature>
<reference evidence="3" key="1">
    <citation type="submission" date="2023-07" db="EMBL/GenBank/DDBJ databases">
        <title>Functional and genomic diversity of the sorghum phyllosphere microbiome.</title>
        <authorList>
            <person name="Shade A."/>
        </authorList>
    </citation>
    <scope>NUCLEOTIDE SEQUENCE</scope>
    <source>
        <strain evidence="3">SORGH_AS_0908</strain>
    </source>
</reference>
<evidence type="ECO:0000313" key="4">
    <source>
        <dbReference type="Proteomes" id="UP001234354"/>
    </source>
</evidence>
<comment type="caution">
    <text evidence="3">The sequence shown here is derived from an EMBL/GenBank/DDBJ whole genome shotgun (WGS) entry which is preliminary data.</text>
</comment>
<dbReference type="Gene3D" id="3.40.50.300">
    <property type="entry name" value="P-loop containing nucleotide triphosphate hydrolases"/>
    <property type="match status" value="2"/>
</dbReference>
<evidence type="ECO:0000259" key="2">
    <source>
        <dbReference type="Pfam" id="PF13304"/>
    </source>
</evidence>
<organism evidence="3 4">
    <name type="scientific">Pseudoxanthomonas winnipegensis</name>
    <dbReference type="NCBI Taxonomy" id="2480810"/>
    <lineage>
        <taxon>Bacteria</taxon>
        <taxon>Pseudomonadati</taxon>
        <taxon>Pseudomonadota</taxon>
        <taxon>Gammaproteobacteria</taxon>
        <taxon>Lysobacterales</taxon>
        <taxon>Lysobacteraceae</taxon>
        <taxon>Pseudoxanthomonas</taxon>
    </lineage>
</organism>
<dbReference type="Proteomes" id="UP001234354">
    <property type="component" value="Unassembled WGS sequence"/>
</dbReference>
<sequence length="989" mass="109096">MERGSEWRRWEPHVHAPGTVLNDQFGPNAWDDYLKRLEEASPAIEALGVTDYYLLDSYESVLSHRSQGRLQGIGLVFPNIEVRLDVAAKTGFVNAHLLVNPTSANHLEEIKRFMGRLDFAAYGDRFHCNRDDLIRLGKCADASIVDDTAALRHGVTQFKVSFDRLKQAYKDSDWAKENVLIAVAGASGDGTSGLNQASDATIRREIEKFAHLIFSSSPAQREFWLGQKALSKDDIIATYGACKPCLHGSDAHALNAVGQPTGNRYSWIKGATEFDALRQACINPEGRAYVGEESPRSAMPSHIISHVSIQSTNCFQTPEIPLNNGLVAIIGARGSGKTALADIIAAGCDAIPVTGWDANENASASFLVRARTLLGEAKATLTWGGGAKETRALSHHDFESDVTFAKARYLSQQFVEELCSAAGASDGLVREIERVVFHSHEPSQTDFANDFNELRDQRTLHLKQARQREELAIAQLSDTIGVELEKEASLSMLSTSVQQKRKVIADYTVDRGKLTLKGTQEQVDRHSTLSTLAQTLRMKVQNFSNQRRAFLALQGEVDATRKSGAPEMLRQLRSRHLASGMDDAQWDAFLLIHKGSVDQDLQGYVAWADAEIAKLKGVSPPPTDPAVAYIAADADLSTLPLAVIEAEMARLAAFFSADQLTQKQFTALTERINKEQTALTALEQRLADAQDAPNRRRSLQADREAAYERAFQAIIDEQSALAQMYAPLLTKLASSSGTLGKLGLSVRRIADVETWALDAEENLLDRRKSGPFYGVGAFTDVARNAFLNVWETGTAADIRAAMTAFMANHLKDLLSHAPFGQDQQEEFRAWSKRFARWLFSTDHLHVRYEITYDGVDIRKLSPGTRGIVLLLLYLALDEADDRPLIIDQPEENLDPKSVFDELVSLFVLAKSNRQVIMVTHNANLVINTDADQVIIADSTHDGLGGLPKISYQSGGLESASIRKAVCDILEGGESAFKERARRLRVRLER</sequence>
<dbReference type="RefSeq" id="WP_343228796.1">
    <property type="nucleotide sequence ID" value="NZ_JAUTBB010000001.1"/>
</dbReference>
<name>A0AAW8GDG7_9GAMM</name>
<dbReference type="Pfam" id="PF13304">
    <property type="entry name" value="AAA_21"/>
    <property type="match status" value="1"/>
</dbReference>
<dbReference type="SUPFAM" id="SSF52540">
    <property type="entry name" value="P-loop containing nucleoside triphosphate hydrolases"/>
    <property type="match status" value="1"/>
</dbReference>
<keyword evidence="1" id="KW-0175">Coiled coil</keyword>
<gene>
    <name evidence="3" type="ORF">QE383_001397</name>
</gene>